<organism evidence="18 19">
    <name type="scientific">Pseudomonas reactans</name>
    <dbReference type="NCBI Taxonomy" id="117680"/>
    <lineage>
        <taxon>Bacteria</taxon>
        <taxon>Pseudomonadati</taxon>
        <taxon>Pseudomonadota</taxon>
        <taxon>Gammaproteobacteria</taxon>
        <taxon>Pseudomonadales</taxon>
        <taxon>Pseudomonadaceae</taxon>
        <taxon>Pseudomonas</taxon>
    </lineage>
</organism>
<evidence type="ECO:0000256" key="11">
    <source>
        <dbReference type="ARBA" id="ARBA00022843"/>
    </source>
</evidence>
<feature type="region of interest" description="Disordered" evidence="16">
    <location>
        <begin position="743"/>
        <end position="764"/>
    </location>
</feature>
<evidence type="ECO:0000256" key="3">
    <source>
        <dbReference type="ARBA" id="ARBA00004613"/>
    </source>
</evidence>
<dbReference type="InterPro" id="IPR032675">
    <property type="entry name" value="LRR_dom_sf"/>
</dbReference>
<dbReference type="InterPro" id="IPR029487">
    <property type="entry name" value="NEL_dom"/>
</dbReference>
<comment type="subcellular location">
    <subcellularLocation>
        <location evidence="2">Host cytoplasm</location>
    </subcellularLocation>
    <subcellularLocation>
        <location evidence="3">Secreted</location>
    </subcellularLocation>
</comment>
<dbReference type="RefSeq" id="WP_177059408.1">
    <property type="nucleotide sequence ID" value="NZ_JACARY010000016.1"/>
</dbReference>
<protein>
    <recommendedName>
        <fullName evidence="5">RING-type E3 ubiquitin transferase</fullName>
        <ecNumber evidence="5">2.3.2.27</ecNumber>
    </recommendedName>
</protein>
<name>A0ABX2QVF4_9PSED</name>
<keyword evidence="8 14" id="KW-0808">Transferase</keyword>
<keyword evidence="9" id="KW-0677">Repeat</keyword>
<evidence type="ECO:0000256" key="16">
    <source>
        <dbReference type="SAM" id="MobiDB-lite"/>
    </source>
</evidence>
<evidence type="ECO:0000256" key="15">
    <source>
        <dbReference type="SAM" id="Coils"/>
    </source>
</evidence>
<dbReference type="InterPro" id="IPR051071">
    <property type="entry name" value="LRR-bact_E3_ubiq_ligases"/>
</dbReference>
<evidence type="ECO:0000256" key="7">
    <source>
        <dbReference type="ARBA" id="ARBA00022614"/>
    </source>
</evidence>
<keyword evidence="7" id="KW-0433">Leucine-rich repeat</keyword>
<keyword evidence="13 14" id="KW-1035">Host cytoplasm</keyword>
<evidence type="ECO:0000256" key="10">
    <source>
        <dbReference type="ARBA" id="ARBA00022786"/>
    </source>
</evidence>
<dbReference type="InterPro" id="IPR003591">
    <property type="entry name" value="Leu-rich_rpt_typical-subtyp"/>
</dbReference>
<evidence type="ECO:0000256" key="5">
    <source>
        <dbReference type="ARBA" id="ARBA00012483"/>
    </source>
</evidence>
<keyword evidence="12" id="KW-0843">Virulence</keyword>
<keyword evidence="6 14" id="KW-0964">Secreted</keyword>
<evidence type="ECO:0000256" key="4">
    <source>
        <dbReference type="ARBA" id="ARBA00009868"/>
    </source>
</evidence>
<dbReference type="Proteomes" id="UP000572863">
    <property type="component" value="Unassembled WGS sequence"/>
</dbReference>
<feature type="active site" description="Glycyl thioester intermediate" evidence="14">
    <location>
        <position position="1962"/>
    </location>
</feature>
<evidence type="ECO:0000313" key="18">
    <source>
        <dbReference type="EMBL" id="NWD94851.1"/>
    </source>
</evidence>
<dbReference type="SMART" id="SM00369">
    <property type="entry name" value="LRR_TYP"/>
    <property type="match status" value="4"/>
</dbReference>
<dbReference type="PANTHER" id="PTHR47114">
    <property type="match status" value="1"/>
</dbReference>
<keyword evidence="10 14" id="KW-0833">Ubl conjugation pathway</keyword>
<reference evidence="18 19" key="1">
    <citation type="submission" date="2020-04" db="EMBL/GenBank/DDBJ databases">
        <title>Molecular characterization of pseudomonads from Agaricus bisporus reveal novel blotch 2 pathogens in Western Europe.</title>
        <authorList>
            <person name="Taparia T."/>
            <person name="Krijger M."/>
            <person name="Haynes E."/>
            <person name="Elpinstone J.G."/>
            <person name="Noble R."/>
            <person name="Van Der Wolf J."/>
        </authorList>
    </citation>
    <scope>NUCLEOTIDE SEQUENCE [LARGE SCALE GENOMIC DNA]</scope>
    <source>
        <strain evidence="18 19">P7774</strain>
    </source>
</reference>
<accession>A0ABX2QVF4</accession>
<evidence type="ECO:0000256" key="14">
    <source>
        <dbReference type="PROSITE-ProRule" id="PRU01398"/>
    </source>
</evidence>
<comment type="PTM">
    <text evidence="14">Ubiquitinated in the presence of host E1 ubiquitin-activating enzyme, E2 ubiquitin-conjugating enzyme and ubiquitin.</text>
</comment>
<dbReference type="PANTHER" id="PTHR47114:SF2">
    <property type="entry name" value="OLIGODENDROCYTE-MYELIN GLYCOPROTEIN"/>
    <property type="match status" value="1"/>
</dbReference>
<evidence type="ECO:0000256" key="6">
    <source>
        <dbReference type="ARBA" id="ARBA00022525"/>
    </source>
</evidence>
<comment type="caution">
    <text evidence="18">The sequence shown here is derived from an EMBL/GenBank/DDBJ whole genome shotgun (WGS) entry which is preliminary data.</text>
</comment>
<evidence type="ECO:0000256" key="12">
    <source>
        <dbReference type="ARBA" id="ARBA00023026"/>
    </source>
</evidence>
<dbReference type="EC" id="2.3.2.27" evidence="5"/>
<evidence type="ECO:0000256" key="13">
    <source>
        <dbReference type="ARBA" id="ARBA00023200"/>
    </source>
</evidence>
<sequence length="2163" mass="242723">MSTYQLLNGLSGNLQSSTSWARQQALEQIQHNVIQALSSLSPAEKTRYLALQRDALNALLALETAQQALTQDFKTQGLAQLRAKIGGRDPEHYSLFTLYKEKREQGFPWDPPQSLAPVGYVSRQRTRRAQYDFHYIEHLKQMSLWEAACLNFGFTHAIPGDSGFSQVEASYIVGPDNDRSLDAATFIKAARELDLGRQLRDKTRAAMAANGPLHRLFMASAKASLLFDLIDAYRNRATSGVTLEYYNRLHAALEGSGPQLPFDTLNLNSGVTPIISVPFVPWDTTLPVPLLLIRVASLGVLSYFPARPDGALQYHNDAQTAERALRQQLLRSHDQKDLGWFSRQLPLLGLSVFKSLLDKEQRPKGLNALAGYLYDAFHKAFPKKTLENIRFNTDIKSGRELTLVQAYAARQMQRFQTDLDALAQIRSEKDWQALKDAAAAIAGEVLQLLLTPLPGGVTGMNRVMQLAMMGSLTYSAAQGINELGKGEASGFASALADVADLAVSGRLISTAGKVHRQRMHAYLEKLGNPQKITRPDGSHGLWKADARPYAHDNQRLVNGITPNALGIYTYRARHYAKLREGELDVLAEVRFDEVHKRYVLTNGKDSYTPPIIFDPAIQAWIFDLHNAHVMSNHELLQRMLPNGSSTVPPADLEQMLRSTATTRTTLDKVWRGEAAPLNLIEGVRRLQVDRVIRQIITTFAHTGHLPAHADGTVFCLLTQLSGWPTDSLLHIHDAQGVLIETYGKTEQPPPRPHAINLKRRDDGSYTGLNDEGDGQWLQRIIRQQPPGSTLGKEGQPNASEDARISAVREQVAALANTEQHALFSALFDYWGFEKGDPATAMQVRRFLPVKVSPALITVTPLLKKLRELNPPLTAAALDRILVEHPLSPREQAAFLSGGTLPVAFAEVISHHRTALRIDAVIDSLYHPRDFNADTDLWAREFAGALIRDTLKRPFVVTDITLGETFVPSGLDDNTVNLRLHHGGRYRGYDIRNDSEIPVSPAQDSFYLAIASVLHPHERTLLGMNSVTDAKGLRKTLGDNMSARRNPEGFVSLVNGSLVQYEHHLMLSPALKPRADGIFTVEGKDYLPLSGSLYPIVFDKTRFKWRLKHPSKIGVDTPLLEHNGHGAWRLASENPMTWDTHQLFSRLGHRDYAFTQPRANQILALTDTPDHVLRQVHRTGHPPPPLLADTCKRFRIEQQIQYFINALQANPNTQEANPDLQLLVISSLPGWPDSHRLHITGTDGQVRYQYPDNGASNVETITLTDQQYKGAQLLNELTRNDGLITALLGELPATPQERLFKLVKKIVEFAQKETNSLFDSLYRESEHRQPDGLLERFKAEHADLPNRAIEAILGHATRRELKQLHEQGKVSLRLGEQARLTAHELRLNRAFEGLYLDNLINPDSDKITLHLLGKVPGWPVNLRVEVRERSFNGPSIESAGNPAGTLRKVLVKTHRGYQAYDAAETAIAASGSNLLAAIVQTLSGPERNSLGINDEFDLTPLQEQIAQLALARRVEIKGLLDIPHLQPWLQPAMGLDRSFLVYPIWSRFWPFAGNRAPNLMNRVQELYPRFDNDNARHFIRQLNLDEPAALIELDRRQAEFSFMDTELTRWSDTPRPIDDAQTDPLGLNLGQRRSIANQLRRAWRREEPPRHYVAGLIDAHSLTLRLDDIDLPMAAFATGFTGFAHIEYLNIAANAFPTSGDAFLALFPGLQALEIDCQLTDLPTSITDMRQLTYLDLQANRLRLTAESASRLETLVNLRTLDLSGNLLGVLPDITPMTQLSTLNLRATNLHQWPMGAAQHGTLIGLYLQENQLTTIPEQVFTHPSGTIRNRNTYLHDNPLSAQTRQRITQYIIDTNIFMAGAFPGIAHVLPAERNIGPWLSALNKTQHAPATDLWAHLLNQEGARPDDVFRVLADLAQSHDYLQGGSTQTTLTRRVWRLLNGLGESTELREKVFLNTSAAGTCGDGAMLLFSNMELMHRIHQTLARYGENRIDQELLGLAKQVYYLEQLDQFAENQITRLTADNRSPDPAEIVLFYRVRLREEFNLPVQIDQMLYTVHGYGVVEKDVQDARQMLLGLEGSVGLANSYRTRDFWIDYLERRFPDPFLTIKNATRYKIGQLQKEVPDKRSEEHLDKLQALLDKETEERNRLIDQLTQAALHALRHA</sequence>
<dbReference type="EMBL" id="JACARY010000016">
    <property type="protein sequence ID" value="NWD94851.1"/>
    <property type="molecule type" value="Genomic_DNA"/>
</dbReference>
<dbReference type="SUPFAM" id="SSF52058">
    <property type="entry name" value="L domain-like"/>
    <property type="match status" value="1"/>
</dbReference>
<comment type="similarity">
    <text evidence="4 14">Belongs to the LRR-containing bacterial E3 ligase family.</text>
</comment>
<evidence type="ECO:0000259" key="17">
    <source>
        <dbReference type="PROSITE" id="PS52053"/>
    </source>
</evidence>
<gene>
    <name evidence="18" type="ORF">HX871_10525</name>
</gene>
<evidence type="ECO:0000313" key="19">
    <source>
        <dbReference type="Proteomes" id="UP000572863"/>
    </source>
</evidence>
<keyword evidence="19" id="KW-1185">Reference proteome</keyword>
<dbReference type="Pfam" id="PF14496">
    <property type="entry name" value="NEL"/>
    <property type="match status" value="1"/>
</dbReference>
<dbReference type="Gene3D" id="3.80.10.10">
    <property type="entry name" value="Ribonuclease Inhibitor"/>
    <property type="match status" value="1"/>
</dbReference>
<evidence type="ECO:0000256" key="2">
    <source>
        <dbReference type="ARBA" id="ARBA00004192"/>
    </source>
</evidence>
<feature type="domain" description="NEL" evidence="17">
    <location>
        <begin position="1870"/>
        <end position="2163"/>
    </location>
</feature>
<evidence type="ECO:0000256" key="1">
    <source>
        <dbReference type="ARBA" id="ARBA00000900"/>
    </source>
</evidence>
<dbReference type="PROSITE" id="PS51450">
    <property type="entry name" value="LRR"/>
    <property type="match status" value="1"/>
</dbReference>
<keyword evidence="15" id="KW-0175">Coiled coil</keyword>
<dbReference type="Gene3D" id="1.20.58.360">
    <property type="entry name" value="Shigella T3SS effector IpaH defines"/>
    <property type="match status" value="1"/>
</dbReference>
<dbReference type="PROSITE" id="PS52053">
    <property type="entry name" value="NEL"/>
    <property type="match status" value="1"/>
</dbReference>
<comment type="catalytic activity">
    <reaction evidence="1">
        <text>S-ubiquitinyl-[E2 ubiquitin-conjugating enzyme]-L-cysteine + [acceptor protein]-L-lysine = [E2 ubiquitin-conjugating enzyme]-L-cysteine + N(6)-ubiquitinyl-[acceptor protein]-L-lysine.</text>
        <dbReference type="EC" id="2.3.2.27"/>
    </reaction>
</comment>
<dbReference type="InterPro" id="IPR001611">
    <property type="entry name" value="Leu-rich_rpt"/>
</dbReference>
<feature type="coiled-coil region" evidence="15">
    <location>
        <begin position="2124"/>
        <end position="2151"/>
    </location>
</feature>
<evidence type="ECO:0000256" key="9">
    <source>
        <dbReference type="ARBA" id="ARBA00022737"/>
    </source>
</evidence>
<proteinExistence type="inferred from homology"/>
<keyword evidence="11 14" id="KW-0832">Ubl conjugation</keyword>
<evidence type="ECO:0000256" key="8">
    <source>
        <dbReference type="ARBA" id="ARBA00022679"/>
    </source>
</evidence>